<dbReference type="InterPro" id="IPR013573">
    <property type="entry name" value="Tscrpt_reg_YcdC_C"/>
</dbReference>
<dbReference type="PRINTS" id="PR00455">
    <property type="entry name" value="HTHTETR"/>
</dbReference>
<feature type="DNA-binding region" description="H-T-H motif" evidence="2">
    <location>
        <begin position="42"/>
        <end position="61"/>
    </location>
</feature>
<keyword evidence="1 2" id="KW-0238">DNA-binding</keyword>
<evidence type="ECO:0000259" key="3">
    <source>
        <dbReference type="PROSITE" id="PS50977"/>
    </source>
</evidence>
<dbReference type="GO" id="GO:0045892">
    <property type="term" value="P:negative regulation of DNA-templated transcription"/>
    <property type="evidence" value="ECO:0007669"/>
    <property type="project" value="InterPro"/>
</dbReference>
<reference evidence="5 6" key="1">
    <citation type="submission" date="2023-08" db="EMBL/GenBank/DDBJ databases">
        <title>New molecular markers tilS and rpoB for phylogenetic and monitoring studies of the genus Thiothrix biodiversity.</title>
        <authorList>
            <person name="Ravin N.V."/>
            <person name="Smolyakov D."/>
            <person name="Markov N.D."/>
            <person name="Beletsky A.V."/>
            <person name="Mardanov A.V."/>
            <person name="Rudenko T.S."/>
            <person name="Grabovich M.Y."/>
        </authorList>
    </citation>
    <scope>NUCLEOTIDE SEQUENCE</scope>
    <source>
        <strain evidence="5">DNT52</strain>
        <strain evidence="4 6">H33</strain>
    </source>
</reference>
<dbReference type="Proteomes" id="UP001223336">
    <property type="component" value="Unassembled WGS sequence"/>
</dbReference>
<sequence>MFIELDSHTANGSAGRIRKDNECKIIAAAEAEFARHGYKGASMQSIADHAGLPKANIHYYFGSKLRLYVAVLAHILDMWDKLLVKLDAAGDPAVELEAYIRAKMRLAQAYPQASRIFGIEIMSGAPYLQEYFSTGYLEWFKGRTAVFEAWMAQGKMDRLDPAHVIFLLWSSTQHYADFACQISAALGKPGQTLQAADYERATQTLLHVILKGCGVQPFHPYQGNESPR</sequence>
<dbReference type="PANTHER" id="PTHR30055">
    <property type="entry name" value="HTH-TYPE TRANSCRIPTIONAL REGULATOR RUTR"/>
    <property type="match status" value="1"/>
</dbReference>
<evidence type="ECO:0000313" key="6">
    <source>
        <dbReference type="Proteomes" id="UP001223336"/>
    </source>
</evidence>
<dbReference type="InterPro" id="IPR036271">
    <property type="entry name" value="Tet_transcr_reg_TetR-rel_C_sf"/>
</dbReference>
<accession>A0AA51MMN8</accession>
<proteinExistence type="predicted"/>
<dbReference type="PROSITE" id="PS50977">
    <property type="entry name" value="HTH_TETR_2"/>
    <property type="match status" value="1"/>
</dbReference>
<dbReference type="PANTHER" id="PTHR30055:SF196">
    <property type="entry name" value="HTH-TYPE TRANSCRIPTIONAL REGULATOR RUTR"/>
    <property type="match status" value="1"/>
</dbReference>
<keyword evidence="6" id="KW-1185">Reference proteome</keyword>
<feature type="domain" description="HTH tetR-type" evidence="3">
    <location>
        <begin position="19"/>
        <end position="79"/>
    </location>
</feature>
<dbReference type="GO" id="GO:0000976">
    <property type="term" value="F:transcription cis-regulatory region binding"/>
    <property type="evidence" value="ECO:0007669"/>
    <property type="project" value="TreeGrafter"/>
</dbReference>
<dbReference type="GO" id="GO:0003700">
    <property type="term" value="F:DNA-binding transcription factor activity"/>
    <property type="evidence" value="ECO:0007669"/>
    <property type="project" value="TreeGrafter"/>
</dbReference>
<dbReference type="AlphaFoldDB" id="A0AA51MMN8"/>
<dbReference type="Gene3D" id="1.10.357.10">
    <property type="entry name" value="Tetracycline Repressor, domain 2"/>
    <property type="match status" value="1"/>
</dbReference>
<gene>
    <name evidence="4" type="ORF">RCC75_11430</name>
    <name evidence="5" type="ORF">RCG00_02840</name>
</gene>
<evidence type="ECO:0000313" key="5">
    <source>
        <dbReference type="EMBL" id="WML87304.1"/>
    </source>
</evidence>
<dbReference type="InterPro" id="IPR050109">
    <property type="entry name" value="HTH-type_TetR-like_transc_reg"/>
</dbReference>
<dbReference type="Proteomes" id="UP001229862">
    <property type="component" value="Chromosome"/>
</dbReference>
<dbReference type="SUPFAM" id="SSF48498">
    <property type="entry name" value="Tetracyclin repressor-like, C-terminal domain"/>
    <property type="match status" value="1"/>
</dbReference>
<dbReference type="RefSeq" id="WP_308135058.1">
    <property type="nucleotide sequence ID" value="NZ_CP133197.1"/>
</dbReference>
<name>A0AA51MMN8_9GAMM</name>
<evidence type="ECO:0000256" key="1">
    <source>
        <dbReference type="ARBA" id="ARBA00023125"/>
    </source>
</evidence>
<dbReference type="EMBL" id="JAVFKN010000014">
    <property type="protein sequence ID" value="MDQ5769145.1"/>
    <property type="molecule type" value="Genomic_DNA"/>
</dbReference>
<dbReference type="Gene3D" id="1.10.10.60">
    <property type="entry name" value="Homeodomain-like"/>
    <property type="match status" value="1"/>
</dbReference>
<dbReference type="InterPro" id="IPR001647">
    <property type="entry name" value="HTH_TetR"/>
</dbReference>
<dbReference type="InterPro" id="IPR009057">
    <property type="entry name" value="Homeodomain-like_sf"/>
</dbReference>
<dbReference type="EMBL" id="CP133217">
    <property type="protein sequence ID" value="WML87304.1"/>
    <property type="molecule type" value="Genomic_DNA"/>
</dbReference>
<evidence type="ECO:0000313" key="4">
    <source>
        <dbReference type="EMBL" id="MDQ5769145.1"/>
    </source>
</evidence>
<protein>
    <submittedName>
        <fullName evidence="5">TetR/AcrR family transcriptional regulator</fullName>
    </submittedName>
</protein>
<organism evidence="5">
    <name type="scientific">Thiothrix subterranea</name>
    <dbReference type="NCBI Taxonomy" id="2735563"/>
    <lineage>
        <taxon>Bacteria</taxon>
        <taxon>Pseudomonadati</taxon>
        <taxon>Pseudomonadota</taxon>
        <taxon>Gammaproteobacteria</taxon>
        <taxon>Thiotrichales</taxon>
        <taxon>Thiotrichaceae</taxon>
        <taxon>Thiothrix</taxon>
    </lineage>
</organism>
<dbReference type="Pfam" id="PF08362">
    <property type="entry name" value="TetR_C_3"/>
    <property type="match status" value="1"/>
</dbReference>
<evidence type="ECO:0000256" key="2">
    <source>
        <dbReference type="PROSITE-ProRule" id="PRU00335"/>
    </source>
</evidence>
<dbReference type="Pfam" id="PF00440">
    <property type="entry name" value="TetR_N"/>
    <property type="match status" value="1"/>
</dbReference>
<dbReference type="SUPFAM" id="SSF46689">
    <property type="entry name" value="Homeodomain-like"/>
    <property type="match status" value="1"/>
</dbReference>